<sequence>MGRRTQGDSGPAALPPSVDVSKASEGLGLVAGTCFSTADFANIPEVDARLALAGLLPETDPIQLTACDNETNVLPEQRSLDSLNVQTFLTKPFPARVAWQVRHESH</sequence>
<dbReference type="OrthoDB" id="184880at2759"/>
<name>A0A371D4Q6_9APHY</name>
<evidence type="ECO:0000313" key="2">
    <source>
        <dbReference type="Proteomes" id="UP000256964"/>
    </source>
</evidence>
<accession>A0A371D4Q6</accession>
<dbReference type="EMBL" id="KZ857418">
    <property type="protein sequence ID" value="RDX47515.1"/>
    <property type="molecule type" value="Genomic_DNA"/>
</dbReference>
<proteinExistence type="predicted"/>
<organism evidence="1 2">
    <name type="scientific">Lentinus brumalis</name>
    <dbReference type="NCBI Taxonomy" id="2498619"/>
    <lineage>
        <taxon>Eukaryota</taxon>
        <taxon>Fungi</taxon>
        <taxon>Dikarya</taxon>
        <taxon>Basidiomycota</taxon>
        <taxon>Agaricomycotina</taxon>
        <taxon>Agaricomycetes</taxon>
        <taxon>Polyporales</taxon>
        <taxon>Polyporaceae</taxon>
        <taxon>Lentinus</taxon>
    </lineage>
</organism>
<dbReference type="Proteomes" id="UP000256964">
    <property type="component" value="Unassembled WGS sequence"/>
</dbReference>
<protein>
    <submittedName>
        <fullName evidence="1">Uncharacterized protein</fullName>
    </submittedName>
</protein>
<evidence type="ECO:0000313" key="1">
    <source>
        <dbReference type="EMBL" id="RDX47515.1"/>
    </source>
</evidence>
<reference evidence="1 2" key="1">
    <citation type="journal article" date="2018" name="Biotechnol. Biofuels">
        <title>Integrative visual omics of the white-rot fungus Polyporus brumalis exposes the biotechnological potential of its oxidative enzymes for delignifying raw plant biomass.</title>
        <authorList>
            <person name="Miyauchi S."/>
            <person name="Rancon A."/>
            <person name="Drula E."/>
            <person name="Hage H."/>
            <person name="Chaduli D."/>
            <person name="Favel A."/>
            <person name="Grisel S."/>
            <person name="Henrissat B."/>
            <person name="Herpoel-Gimbert I."/>
            <person name="Ruiz-Duenas F.J."/>
            <person name="Chevret D."/>
            <person name="Hainaut M."/>
            <person name="Lin J."/>
            <person name="Wang M."/>
            <person name="Pangilinan J."/>
            <person name="Lipzen A."/>
            <person name="Lesage-Meessen L."/>
            <person name="Navarro D."/>
            <person name="Riley R."/>
            <person name="Grigoriev I.V."/>
            <person name="Zhou S."/>
            <person name="Raouche S."/>
            <person name="Rosso M.N."/>
        </authorList>
    </citation>
    <scope>NUCLEOTIDE SEQUENCE [LARGE SCALE GENOMIC DNA]</scope>
    <source>
        <strain evidence="1 2">BRFM 1820</strain>
    </source>
</reference>
<keyword evidence="2" id="KW-1185">Reference proteome</keyword>
<dbReference type="STRING" id="139420.A0A371D4Q6"/>
<gene>
    <name evidence="1" type="ORF">OH76DRAFT_1405861</name>
</gene>
<dbReference type="AlphaFoldDB" id="A0A371D4Q6"/>